<organism evidence="2 3">
    <name type="scientific">Candidatus Enterococcus avicola</name>
    <dbReference type="NCBI Taxonomy" id="2838561"/>
    <lineage>
        <taxon>Bacteria</taxon>
        <taxon>Bacillati</taxon>
        <taxon>Bacillota</taxon>
        <taxon>Bacilli</taxon>
        <taxon>Lactobacillales</taxon>
        <taxon>Enterococcaceae</taxon>
        <taxon>Enterococcus</taxon>
    </lineage>
</organism>
<dbReference type="EMBL" id="DXBN01000221">
    <property type="protein sequence ID" value="HIZ54179.1"/>
    <property type="molecule type" value="Genomic_DNA"/>
</dbReference>
<evidence type="ECO:0000313" key="3">
    <source>
        <dbReference type="Proteomes" id="UP000824063"/>
    </source>
</evidence>
<feature type="non-terminal residue" evidence="2">
    <location>
        <position position="1"/>
    </location>
</feature>
<comment type="caution">
    <text evidence="2">The sequence shown here is derived from an EMBL/GenBank/DDBJ whole genome shotgun (WGS) entry which is preliminary data.</text>
</comment>
<gene>
    <name evidence="2" type="ORF">IAA20_09575</name>
</gene>
<proteinExistence type="predicted"/>
<dbReference type="Proteomes" id="UP000824063">
    <property type="component" value="Unassembled WGS sequence"/>
</dbReference>
<sequence length="82" mass="9597">DSMPKDKAEGQNWLDILEENKINKTIPQNRLGKAIDKLKLFLDKFIKRVKTADLSLYGMKEKDKEIKQQQKPRKSKSHEMGL</sequence>
<evidence type="ECO:0000256" key="1">
    <source>
        <dbReference type="SAM" id="MobiDB-lite"/>
    </source>
</evidence>
<feature type="region of interest" description="Disordered" evidence="1">
    <location>
        <begin position="60"/>
        <end position="82"/>
    </location>
</feature>
<reference evidence="2" key="1">
    <citation type="journal article" date="2021" name="PeerJ">
        <title>Extensive microbial diversity within the chicken gut microbiome revealed by metagenomics and culture.</title>
        <authorList>
            <person name="Gilroy R."/>
            <person name="Ravi A."/>
            <person name="Getino M."/>
            <person name="Pursley I."/>
            <person name="Horton D.L."/>
            <person name="Alikhan N.F."/>
            <person name="Baker D."/>
            <person name="Gharbi K."/>
            <person name="Hall N."/>
            <person name="Watson M."/>
            <person name="Adriaenssens E.M."/>
            <person name="Foster-Nyarko E."/>
            <person name="Jarju S."/>
            <person name="Secka A."/>
            <person name="Antonio M."/>
            <person name="Oren A."/>
            <person name="Chaudhuri R.R."/>
            <person name="La Ragione R."/>
            <person name="Hildebrand F."/>
            <person name="Pallen M.J."/>
        </authorList>
    </citation>
    <scope>NUCLEOTIDE SEQUENCE</scope>
    <source>
        <strain evidence="2">CHK172-16539</strain>
    </source>
</reference>
<name>A0A9D2JIY6_9ENTE</name>
<evidence type="ECO:0000313" key="2">
    <source>
        <dbReference type="EMBL" id="HIZ54179.1"/>
    </source>
</evidence>
<accession>A0A9D2JIY6</accession>
<protein>
    <submittedName>
        <fullName evidence="2">Uncharacterized protein</fullName>
    </submittedName>
</protein>
<reference evidence="2" key="2">
    <citation type="submission" date="2021-04" db="EMBL/GenBank/DDBJ databases">
        <authorList>
            <person name="Gilroy R."/>
        </authorList>
    </citation>
    <scope>NUCLEOTIDE SEQUENCE</scope>
    <source>
        <strain evidence="2">CHK172-16539</strain>
    </source>
</reference>
<dbReference type="AlphaFoldDB" id="A0A9D2JIY6"/>